<dbReference type="EC" id="3.2.1.40" evidence="2"/>
<dbReference type="InterPro" id="IPR008902">
    <property type="entry name" value="Rhamnosid_concanavalin"/>
</dbReference>
<accession>A0A3E1NSR2</accession>
<sequence>MSPQSTIKLWVITLVLSLFSNVVFSQLKITHLLTENLPNPASVDNKAPRFSWQLQSPERNVLQKAYDLKVYEGKELVWTSGKKSIDQSVNITYAGPALKSGAQYKWSVTVWDNKGKQATNTAFFRMGLLSPSDWKAKWITPGYKEDSIMRPSPVFMKNFQPGKKIKSAIAYITCHGVYFATINDKKIGSDLLTPGWTSYHQRLQYQVYDITDLLQKGNNNIQVTIGAGWYRGKLGWWGQNNMYGKLPALLFQAEIQYTDGSKEYINSDTSWQATESQIRYAEIYNGEIIDHTFKPKPATPVKVLELPFDNLVATINEPVRAHETFKPLKIFKAPNGETIVDFGQNLVGFARLKIKGAAGSILAVEHAEILDQEGNFYTANLRSAKQRDIYILKGGEEESFEPHFTFHGFRYARISGIKDFDPSILQADQIEAVAIYSDMPQTGYFECSDSLVNQLQHNIVWSQNGNFLDVPTDCPQRNERFGWTGDAQVFSRTATFNRQVNNFFAKWLQDLAVAQFPNGVVPFIVPDIFSAVDENSRNGAAGWSDAVTIIPWNIYFAYGDKKVLTDMYPHMKAWVDCVTAQSVKGLWRKNFQFGDWLSYRSGYNEVDRSALTDVYLVAQAYYAYSTQLLVNAARALGKSDDVEKYIGVLNKIKEAFCKEYVTPNGRILSNTQTSYVLALQFDLLPEEFRPIAAKMLAENVVSYDYHLTTGFLGVPFLPHVLSRFGYNDIAYKLLLQQTYPSWLYPVKMGATTIWERWDGIKPDGSFQLADMNSFNHYSYGAVGDWMYRVMAGIDTDTSGVGYKKIRIMPHPGAGISYVKAGLETYYGEVKVEWKIVGGKFILDVEVPANTSAEVYVPKGDLREYEREVVGSGKYHYEEMIAL</sequence>
<gene>
    <name evidence="8" type="ORF">DXN04_30900</name>
</gene>
<dbReference type="PANTHER" id="PTHR33307">
    <property type="entry name" value="ALPHA-RHAMNOSIDASE (EUROFUNG)"/>
    <property type="match status" value="1"/>
</dbReference>
<evidence type="ECO:0000259" key="6">
    <source>
        <dbReference type="Pfam" id="PF17389"/>
    </source>
</evidence>
<dbReference type="InterPro" id="IPR008928">
    <property type="entry name" value="6-hairpin_glycosidase_sf"/>
</dbReference>
<dbReference type="Pfam" id="PF25788">
    <property type="entry name" value="Ig_Rha78A_N"/>
    <property type="match status" value="1"/>
</dbReference>
<dbReference type="InterPro" id="IPR013783">
    <property type="entry name" value="Ig-like_fold"/>
</dbReference>
<evidence type="ECO:0000313" key="9">
    <source>
        <dbReference type="Proteomes" id="UP000261174"/>
    </source>
</evidence>
<evidence type="ECO:0000256" key="1">
    <source>
        <dbReference type="ARBA" id="ARBA00001445"/>
    </source>
</evidence>
<proteinExistence type="predicted"/>
<dbReference type="Proteomes" id="UP000261174">
    <property type="component" value="Unassembled WGS sequence"/>
</dbReference>
<dbReference type="Gene3D" id="2.60.120.260">
    <property type="entry name" value="Galactose-binding domain-like"/>
    <property type="match status" value="2"/>
</dbReference>
<evidence type="ECO:0000259" key="7">
    <source>
        <dbReference type="Pfam" id="PF17390"/>
    </source>
</evidence>
<dbReference type="InterPro" id="IPR013737">
    <property type="entry name" value="Bac_rhamnosid_N"/>
</dbReference>
<dbReference type="InterPro" id="IPR012341">
    <property type="entry name" value="6hp_glycosidase-like_sf"/>
</dbReference>
<dbReference type="InterPro" id="IPR035396">
    <property type="entry name" value="Bac_rhamnosid6H"/>
</dbReference>
<comment type="catalytic activity">
    <reaction evidence="1">
        <text>Hydrolysis of terminal non-reducing alpha-L-rhamnose residues in alpha-L-rhamnosides.</text>
        <dbReference type="EC" id="3.2.1.40"/>
    </reaction>
</comment>
<dbReference type="Pfam" id="PF17389">
    <property type="entry name" value="Bac_rhamnosid6H"/>
    <property type="match status" value="1"/>
</dbReference>
<evidence type="ECO:0000259" key="4">
    <source>
        <dbReference type="Pfam" id="PF05592"/>
    </source>
</evidence>
<dbReference type="Gene3D" id="2.60.40.10">
    <property type="entry name" value="Immunoglobulins"/>
    <property type="match status" value="1"/>
</dbReference>
<dbReference type="Pfam" id="PF05592">
    <property type="entry name" value="Bac_rhamnosid"/>
    <property type="match status" value="1"/>
</dbReference>
<dbReference type="Gene3D" id="1.50.10.10">
    <property type="match status" value="1"/>
</dbReference>
<organism evidence="8 9">
    <name type="scientific">Chitinophaga silvisoli</name>
    <dbReference type="NCBI Taxonomy" id="2291814"/>
    <lineage>
        <taxon>Bacteria</taxon>
        <taxon>Pseudomonadati</taxon>
        <taxon>Bacteroidota</taxon>
        <taxon>Chitinophagia</taxon>
        <taxon>Chitinophagales</taxon>
        <taxon>Chitinophagaceae</taxon>
        <taxon>Chitinophaga</taxon>
    </lineage>
</organism>
<dbReference type="InterPro" id="IPR035398">
    <property type="entry name" value="Bac_rhamnosid_C"/>
</dbReference>
<keyword evidence="9" id="KW-1185">Reference proteome</keyword>
<reference evidence="8 9" key="1">
    <citation type="submission" date="2018-08" db="EMBL/GenBank/DDBJ databases">
        <title>Chitinophaga sp. K20C18050901, a novel bacterium isolated from forest soil.</title>
        <authorList>
            <person name="Wang C."/>
        </authorList>
    </citation>
    <scope>NUCLEOTIDE SEQUENCE [LARGE SCALE GENOMIC DNA]</scope>
    <source>
        <strain evidence="8 9">K20C18050901</strain>
    </source>
</reference>
<dbReference type="AlphaFoldDB" id="A0A3E1NSR2"/>
<evidence type="ECO:0000256" key="3">
    <source>
        <dbReference type="ARBA" id="ARBA00022801"/>
    </source>
</evidence>
<dbReference type="PIRSF" id="PIRSF010631">
    <property type="entry name" value="A-rhamnsds"/>
    <property type="match status" value="1"/>
</dbReference>
<feature type="domain" description="Alpha-L-rhamnosidase C-terminal" evidence="7">
    <location>
        <begin position="797"/>
        <end position="863"/>
    </location>
</feature>
<dbReference type="Pfam" id="PF17390">
    <property type="entry name" value="Bac_rhamnosid_C"/>
    <property type="match status" value="1"/>
</dbReference>
<protein>
    <recommendedName>
        <fullName evidence="2">alpha-L-rhamnosidase</fullName>
        <ecNumber evidence="2">3.2.1.40</ecNumber>
    </recommendedName>
</protein>
<dbReference type="GO" id="GO:0030596">
    <property type="term" value="F:alpha-L-rhamnosidase activity"/>
    <property type="evidence" value="ECO:0007669"/>
    <property type="project" value="UniProtKB-EC"/>
</dbReference>
<dbReference type="InterPro" id="IPR016007">
    <property type="entry name" value="Alpha_rhamnosid"/>
</dbReference>
<evidence type="ECO:0000259" key="5">
    <source>
        <dbReference type="Pfam" id="PF08531"/>
    </source>
</evidence>
<keyword evidence="3" id="KW-0378">Hydrolase</keyword>
<feature type="domain" description="Alpha-L-rhamnosidase six-hairpin glycosidase" evidence="6">
    <location>
        <begin position="440"/>
        <end position="789"/>
    </location>
</feature>
<dbReference type="Gene3D" id="2.60.420.10">
    <property type="entry name" value="Maltose phosphorylase, domain 3"/>
    <property type="match status" value="1"/>
</dbReference>
<evidence type="ECO:0000313" key="8">
    <source>
        <dbReference type="EMBL" id="RFM30976.1"/>
    </source>
</evidence>
<name>A0A3E1NSR2_9BACT</name>
<dbReference type="OrthoDB" id="9766741at2"/>
<dbReference type="GO" id="GO:0005975">
    <property type="term" value="P:carbohydrate metabolic process"/>
    <property type="evidence" value="ECO:0007669"/>
    <property type="project" value="InterPro"/>
</dbReference>
<evidence type="ECO:0000256" key="2">
    <source>
        <dbReference type="ARBA" id="ARBA00012652"/>
    </source>
</evidence>
<dbReference type="RefSeq" id="WP_116857290.1">
    <property type="nucleotide sequence ID" value="NZ_QTJV01000017.1"/>
</dbReference>
<feature type="domain" description="Bacterial alpha-L-rhamnosidase N-terminal" evidence="5">
    <location>
        <begin position="163"/>
        <end position="323"/>
    </location>
</feature>
<feature type="domain" description="Alpha-L-rhamnosidase concanavalin-like" evidence="4">
    <location>
        <begin position="332"/>
        <end position="436"/>
    </location>
</feature>
<dbReference type="PANTHER" id="PTHR33307:SF6">
    <property type="entry name" value="ALPHA-RHAMNOSIDASE (EUROFUNG)-RELATED"/>
    <property type="match status" value="1"/>
</dbReference>
<dbReference type="SUPFAM" id="SSF48208">
    <property type="entry name" value="Six-hairpin glycosidases"/>
    <property type="match status" value="1"/>
</dbReference>
<dbReference type="EMBL" id="QTJV01000017">
    <property type="protein sequence ID" value="RFM30976.1"/>
    <property type="molecule type" value="Genomic_DNA"/>
</dbReference>
<dbReference type="Pfam" id="PF08531">
    <property type="entry name" value="Bac_rhamnosid_N"/>
    <property type="match status" value="1"/>
</dbReference>
<comment type="caution">
    <text evidence="8">The sequence shown here is derived from an EMBL/GenBank/DDBJ whole genome shotgun (WGS) entry which is preliminary data.</text>
</comment>